<accession>A0A9N7NXU2</accession>
<proteinExistence type="inferred from homology"/>
<dbReference type="Pfam" id="PF08241">
    <property type="entry name" value="Methyltransf_11"/>
    <property type="match status" value="1"/>
</dbReference>
<dbReference type="FunFam" id="3.40.50.150:FF:000144">
    <property type="entry name" value="Putative methyltransferase, chloroplastic"/>
    <property type="match status" value="1"/>
</dbReference>
<name>A0A9N7NXU2_STRHE</name>
<keyword evidence="4" id="KW-0934">Plastid</keyword>
<evidence type="ECO:0000256" key="3">
    <source>
        <dbReference type="ARBA" id="ARBA00022603"/>
    </source>
</evidence>
<evidence type="ECO:0000256" key="2">
    <source>
        <dbReference type="ARBA" id="ARBA00022528"/>
    </source>
</evidence>
<keyword evidence="2" id="KW-0150">Chloroplast</keyword>
<reference evidence="9" key="1">
    <citation type="submission" date="2019-12" db="EMBL/GenBank/DDBJ databases">
        <authorList>
            <person name="Scholes J."/>
        </authorList>
    </citation>
    <scope>NUCLEOTIDE SEQUENCE</scope>
</reference>
<protein>
    <submittedName>
        <fullName evidence="9">Uncharacterized methyltransferase -chloroplastic</fullName>
    </submittedName>
</protein>
<keyword evidence="10" id="KW-1185">Reference proteome</keyword>
<evidence type="ECO:0000313" key="9">
    <source>
        <dbReference type="EMBL" id="CAA0840779.1"/>
    </source>
</evidence>
<evidence type="ECO:0000256" key="6">
    <source>
        <dbReference type="ARBA" id="ARBA00022946"/>
    </source>
</evidence>
<dbReference type="PANTHER" id="PTHR43591">
    <property type="entry name" value="METHYLTRANSFERASE"/>
    <property type="match status" value="1"/>
</dbReference>
<evidence type="ECO:0000256" key="7">
    <source>
        <dbReference type="ARBA" id="ARBA00060463"/>
    </source>
</evidence>
<keyword evidence="5" id="KW-0808">Transferase</keyword>
<dbReference type="InterPro" id="IPR029063">
    <property type="entry name" value="SAM-dependent_MTases_sf"/>
</dbReference>
<dbReference type="OrthoDB" id="10017101at2759"/>
<dbReference type="GO" id="GO:0008757">
    <property type="term" value="F:S-adenosylmethionine-dependent methyltransferase activity"/>
    <property type="evidence" value="ECO:0007669"/>
    <property type="project" value="InterPro"/>
</dbReference>
<organism evidence="9 10">
    <name type="scientific">Striga hermonthica</name>
    <name type="common">Purple witchweed</name>
    <name type="synonym">Buchnera hermonthica</name>
    <dbReference type="NCBI Taxonomy" id="68872"/>
    <lineage>
        <taxon>Eukaryota</taxon>
        <taxon>Viridiplantae</taxon>
        <taxon>Streptophyta</taxon>
        <taxon>Embryophyta</taxon>
        <taxon>Tracheophyta</taxon>
        <taxon>Spermatophyta</taxon>
        <taxon>Magnoliopsida</taxon>
        <taxon>eudicotyledons</taxon>
        <taxon>Gunneridae</taxon>
        <taxon>Pentapetalae</taxon>
        <taxon>asterids</taxon>
        <taxon>lamiids</taxon>
        <taxon>Lamiales</taxon>
        <taxon>Orobanchaceae</taxon>
        <taxon>Buchnereae</taxon>
        <taxon>Striga</taxon>
    </lineage>
</organism>
<dbReference type="PANTHER" id="PTHR43591:SF46">
    <property type="entry name" value="OS08G0411200 PROTEIN"/>
    <property type="match status" value="1"/>
</dbReference>
<evidence type="ECO:0000313" key="10">
    <source>
        <dbReference type="Proteomes" id="UP001153555"/>
    </source>
</evidence>
<dbReference type="InterPro" id="IPR013216">
    <property type="entry name" value="Methyltransf_11"/>
</dbReference>
<gene>
    <name evidence="9" type="ORF">SHERM_06819</name>
</gene>
<dbReference type="EMBL" id="CACSLK010034002">
    <property type="protein sequence ID" value="CAA0840779.1"/>
    <property type="molecule type" value="Genomic_DNA"/>
</dbReference>
<dbReference type="CDD" id="cd02440">
    <property type="entry name" value="AdoMet_MTases"/>
    <property type="match status" value="1"/>
</dbReference>
<evidence type="ECO:0000259" key="8">
    <source>
        <dbReference type="Pfam" id="PF08241"/>
    </source>
</evidence>
<dbReference type="GO" id="GO:0010287">
    <property type="term" value="C:plastoglobule"/>
    <property type="evidence" value="ECO:0007669"/>
    <property type="project" value="UniProtKB-SubCell"/>
</dbReference>
<keyword evidence="6" id="KW-0809">Transit peptide</keyword>
<dbReference type="GO" id="GO:0009820">
    <property type="term" value="P:alkaloid metabolic process"/>
    <property type="evidence" value="ECO:0007669"/>
    <property type="project" value="UniProtKB-KW"/>
</dbReference>
<dbReference type="AlphaFoldDB" id="A0A9N7NXU2"/>
<dbReference type="Proteomes" id="UP001153555">
    <property type="component" value="Unassembled WGS sequence"/>
</dbReference>
<keyword evidence="3 9" id="KW-0489">Methyltransferase</keyword>
<dbReference type="Gene3D" id="3.40.50.150">
    <property type="entry name" value="Vaccinia Virus protein VP39"/>
    <property type="match status" value="1"/>
</dbReference>
<sequence>MAISTVSGALLPIQLSLNPVRRRSSLLMSSQLMPSNGRLFAHKVCASSAAAVETKPDVIEETKLDVRRSILACPICYQPLICNGDFNFFSENIARSTLQCSVCRKSYSGKDSYLDLTITGGGKLYGEPKPASTELFRFPLVSFLYERGWRQSFSLGGGFPGPEKEFEMIKDYLKPVLGGNIVDASCGSGMFSRLFAKSGLFSNVVALDFSETMLKQCYDFVKEENNFPEENLILVRADISRLPFATSSVDAVHAGAALHCWPSPSAAVAEISRVLKPGGMFVGTTYIVDGPLSYIPLRAPLRQIVAQLSGSHVFLSEIELEDLCTSSGLVNFTCIRNRLFVMISAMKPVPSQDHLHVDRDRDAGHEELSDDIPVGRHVKGRRAAARVGLADELDVEHMELSNNAEHVELSNDVDVVPADNKVQQ</sequence>
<comment type="similarity">
    <text evidence="1">Belongs to the methyltransferase superfamily.</text>
</comment>
<comment type="caution">
    <text evidence="9">The sequence shown here is derived from an EMBL/GenBank/DDBJ whole genome shotgun (WGS) entry which is preliminary data.</text>
</comment>
<dbReference type="SUPFAM" id="SSF53335">
    <property type="entry name" value="S-adenosyl-L-methionine-dependent methyltransferases"/>
    <property type="match status" value="1"/>
</dbReference>
<feature type="domain" description="Methyltransferase type 11" evidence="8">
    <location>
        <begin position="182"/>
        <end position="282"/>
    </location>
</feature>
<dbReference type="GO" id="GO:0032259">
    <property type="term" value="P:methylation"/>
    <property type="evidence" value="ECO:0007669"/>
    <property type="project" value="UniProtKB-KW"/>
</dbReference>
<evidence type="ECO:0000256" key="5">
    <source>
        <dbReference type="ARBA" id="ARBA00022679"/>
    </source>
</evidence>
<evidence type="ECO:0000256" key="4">
    <source>
        <dbReference type="ARBA" id="ARBA00022640"/>
    </source>
</evidence>
<evidence type="ECO:0000256" key="1">
    <source>
        <dbReference type="ARBA" id="ARBA00008361"/>
    </source>
</evidence>
<comment type="subcellular location">
    <subcellularLocation>
        <location evidence="7">Plastid</location>
        <location evidence="7">Chloroplast</location>
        <location evidence="7">Plastoglobule</location>
    </subcellularLocation>
</comment>